<evidence type="ECO:0000256" key="5">
    <source>
        <dbReference type="ARBA" id="ARBA00023163"/>
    </source>
</evidence>
<name>A0A6D2IDW5_9BRAS</name>
<sequence length="159" mass="18106">MRDFLTRVGDPRISSVKIIWKRPEERVEECDAFKGEWVLEVISEKFAVKKSGDAWRVVVDSYLPVFHLIDTRRSIPWSMKQVQELLGIASTFEQIAQRLSASVRTVSKGILTQHILLLANNMPRSWNLQGFSALQGSDQVIGQQSNLRRSNSDSKYCGP</sequence>
<keyword evidence="2" id="KW-0240">DNA-directed RNA polymerase</keyword>
<dbReference type="PANTHER" id="PTHR19376:SF51">
    <property type="entry name" value="DNA-DIRECTED RNA POLYMERASE V SUBUNIT 1"/>
    <property type="match status" value="1"/>
</dbReference>
<dbReference type="AlphaFoldDB" id="A0A6D2IDW5"/>
<keyword evidence="5" id="KW-0804">Transcription</keyword>
<reference evidence="7 8" key="1">
    <citation type="submission" date="2020-01" db="EMBL/GenBank/DDBJ databases">
        <authorList>
            <person name="Mishra B."/>
        </authorList>
    </citation>
    <scope>NUCLEOTIDE SEQUENCE [LARGE SCALE GENOMIC DNA]</scope>
</reference>
<dbReference type="EMBL" id="CACVBM020000588">
    <property type="protein sequence ID" value="CAA7021155.1"/>
    <property type="molecule type" value="Genomic_DNA"/>
</dbReference>
<dbReference type="EC" id="2.7.7.6" evidence="1"/>
<keyword evidence="4" id="KW-0548">Nucleotidyltransferase</keyword>
<protein>
    <recommendedName>
        <fullName evidence="1">DNA-directed RNA polymerase</fullName>
        <ecNumber evidence="1">2.7.7.6</ecNumber>
    </recommendedName>
</protein>
<dbReference type="SUPFAM" id="SSF64484">
    <property type="entry name" value="beta and beta-prime subunits of DNA dependent RNA-polymerase"/>
    <property type="match status" value="1"/>
</dbReference>
<accession>A0A6D2IDW5</accession>
<evidence type="ECO:0000256" key="2">
    <source>
        <dbReference type="ARBA" id="ARBA00022478"/>
    </source>
</evidence>
<dbReference type="Proteomes" id="UP000467841">
    <property type="component" value="Unassembled WGS sequence"/>
</dbReference>
<dbReference type="EMBL" id="CACVBM020001045">
    <property type="protein sequence ID" value="CAA7025837.1"/>
    <property type="molecule type" value="Genomic_DNA"/>
</dbReference>
<organism evidence="7 8">
    <name type="scientific">Microthlaspi erraticum</name>
    <dbReference type="NCBI Taxonomy" id="1685480"/>
    <lineage>
        <taxon>Eukaryota</taxon>
        <taxon>Viridiplantae</taxon>
        <taxon>Streptophyta</taxon>
        <taxon>Embryophyta</taxon>
        <taxon>Tracheophyta</taxon>
        <taxon>Spermatophyta</taxon>
        <taxon>Magnoliopsida</taxon>
        <taxon>eudicotyledons</taxon>
        <taxon>Gunneridae</taxon>
        <taxon>Pentapetalae</taxon>
        <taxon>rosids</taxon>
        <taxon>malvids</taxon>
        <taxon>Brassicales</taxon>
        <taxon>Brassicaceae</taxon>
        <taxon>Coluteocarpeae</taxon>
        <taxon>Microthlaspi</taxon>
    </lineage>
</organism>
<evidence type="ECO:0000313" key="8">
    <source>
        <dbReference type="Proteomes" id="UP000467841"/>
    </source>
</evidence>
<evidence type="ECO:0000313" key="7">
    <source>
        <dbReference type="EMBL" id="CAA7025837.1"/>
    </source>
</evidence>
<evidence type="ECO:0000256" key="4">
    <source>
        <dbReference type="ARBA" id="ARBA00022695"/>
    </source>
</evidence>
<dbReference type="InterPro" id="IPR045867">
    <property type="entry name" value="DNA-dir_RpoC_beta_prime"/>
</dbReference>
<dbReference type="OrthoDB" id="1926397at2759"/>
<keyword evidence="8" id="KW-1185">Reference proteome</keyword>
<dbReference type="PANTHER" id="PTHR19376">
    <property type="entry name" value="DNA-DIRECTED RNA POLYMERASE"/>
    <property type="match status" value="1"/>
</dbReference>
<gene>
    <name evidence="7" type="ORF">MERR_LOCUS13072</name>
    <name evidence="6" type="ORF">MERR_LOCUS8390</name>
</gene>
<dbReference type="GO" id="GO:0003899">
    <property type="term" value="F:DNA-directed RNA polymerase activity"/>
    <property type="evidence" value="ECO:0007669"/>
    <property type="project" value="UniProtKB-EC"/>
</dbReference>
<evidence type="ECO:0000256" key="1">
    <source>
        <dbReference type="ARBA" id="ARBA00012418"/>
    </source>
</evidence>
<evidence type="ECO:0000313" key="6">
    <source>
        <dbReference type="EMBL" id="CAA7021155.1"/>
    </source>
</evidence>
<evidence type="ECO:0000256" key="3">
    <source>
        <dbReference type="ARBA" id="ARBA00022679"/>
    </source>
</evidence>
<dbReference type="GO" id="GO:0006351">
    <property type="term" value="P:DNA-templated transcription"/>
    <property type="evidence" value="ECO:0007669"/>
    <property type="project" value="InterPro"/>
</dbReference>
<proteinExistence type="predicted"/>
<dbReference type="GO" id="GO:0000428">
    <property type="term" value="C:DNA-directed RNA polymerase complex"/>
    <property type="evidence" value="ECO:0007669"/>
    <property type="project" value="UniProtKB-KW"/>
</dbReference>
<keyword evidence="3" id="KW-0808">Transferase</keyword>